<dbReference type="RefSeq" id="WP_199706135.1">
    <property type="nucleotide sequence ID" value="NZ_JAEMNV010000007.1"/>
</dbReference>
<feature type="domain" description="UspA" evidence="2">
    <location>
        <begin position="159"/>
        <end position="283"/>
    </location>
</feature>
<evidence type="ECO:0000313" key="4">
    <source>
        <dbReference type="Proteomes" id="UP000655868"/>
    </source>
</evidence>
<dbReference type="InterPro" id="IPR006015">
    <property type="entry name" value="Universal_stress_UspA"/>
</dbReference>
<evidence type="ECO:0000259" key="2">
    <source>
        <dbReference type="Pfam" id="PF00582"/>
    </source>
</evidence>
<protein>
    <submittedName>
        <fullName evidence="3">Universal stress protein</fullName>
    </submittedName>
</protein>
<evidence type="ECO:0000313" key="3">
    <source>
        <dbReference type="EMBL" id="MBJ8341245.1"/>
    </source>
</evidence>
<dbReference type="Proteomes" id="UP000655868">
    <property type="component" value="Unassembled WGS sequence"/>
</dbReference>
<accession>A0A934NTY5</accession>
<evidence type="ECO:0000256" key="1">
    <source>
        <dbReference type="ARBA" id="ARBA00008791"/>
    </source>
</evidence>
<dbReference type="SUPFAM" id="SSF52402">
    <property type="entry name" value="Adenine nucleotide alpha hydrolases-like"/>
    <property type="match status" value="2"/>
</dbReference>
<dbReference type="InterPro" id="IPR014729">
    <property type="entry name" value="Rossmann-like_a/b/a_fold"/>
</dbReference>
<organism evidence="3 4">
    <name type="scientific">Antrihabitans stalagmiti</name>
    <dbReference type="NCBI Taxonomy" id="2799499"/>
    <lineage>
        <taxon>Bacteria</taxon>
        <taxon>Bacillati</taxon>
        <taxon>Actinomycetota</taxon>
        <taxon>Actinomycetes</taxon>
        <taxon>Mycobacteriales</taxon>
        <taxon>Nocardiaceae</taxon>
        <taxon>Antrihabitans</taxon>
    </lineage>
</organism>
<dbReference type="AlphaFoldDB" id="A0A934NTY5"/>
<dbReference type="PRINTS" id="PR01438">
    <property type="entry name" value="UNVRSLSTRESS"/>
</dbReference>
<dbReference type="PANTHER" id="PTHR46268">
    <property type="entry name" value="STRESS RESPONSE PROTEIN NHAX"/>
    <property type="match status" value="1"/>
</dbReference>
<feature type="domain" description="UspA" evidence="2">
    <location>
        <begin position="9"/>
        <end position="145"/>
    </location>
</feature>
<dbReference type="Gene3D" id="3.40.50.620">
    <property type="entry name" value="HUPs"/>
    <property type="match status" value="2"/>
</dbReference>
<proteinExistence type="inferred from homology"/>
<comment type="similarity">
    <text evidence="1">Belongs to the universal stress protein A family.</text>
</comment>
<dbReference type="Pfam" id="PF00582">
    <property type="entry name" value="Usp"/>
    <property type="match status" value="2"/>
</dbReference>
<keyword evidence="4" id="KW-1185">Reference proteome</keyword>
<sequence>MSTVVDSGSIVVGVDGSDSSLQAAHWAAATAKRLGAPLVVLHAVYEPVYSYGDGAILALAEIEEHLRRTGNNIVREAVIELRRTHPAVKIEAELVHGRPDLNLLELSKRARLIVVGSNGSSSRSVISGSTALHVANHASCPVVIWRSIANQPVPFGLPVVVGVDGSELSAHAVAAAFEFASLFGVTLIAGHSWTRSAHGDETDRFEGQVLAESLAGCREKYPDVQVELVAKESNAAALLLGLAHNAQLVVVGSHGRGRLAAMLLGSTTQNLVHHLACPILICRSTA</sequence>
<dbReference type="EMBL" id="JAEMNV010000007">
    <property type="protein sequence ID" value="MBJ8341245.1"/>
    <property type="molecule type" value="Genomic_DNA"/>
</dbReference>
<reference evidence="3" key="1">
    <citation type="submission" date="2020-12" db="EMBL/GenBank/DDBJ databases">
        <title>Antrihabitans popcorni sp. nov. and Antrihabitans auranticaus sp. nov., isolated from a larva cave.</title>
        <authorList>
            <person name="Lee S.D."/>
            <person name="Kim I.S."/>
        </authorList>
    </citation>
    <scope>NUCLEOTIDE SEQUENCE</scope>
    <source>
        <strain evidence="3">YC3-6</strain>
    </source>
</reference>
<gene>
    <name evidence="3" type="ORF">JGU71_20375</name>
</gene>
<comment type="caution">
    <text evidence="3">The sequence shown here is derived from an EMBL/GenBank/DDBJ whole genome shotgun (WGS) entry which is preliminary data.</text>
</comment>
<dbReference type="PANTHER" id="PTHR46268:SF6">
    <property type="entry name" value="UNIVERSAL STRESS PROTEIN UP12"/>
    <property type="match status" value="1"/>
</dbReference>
<name>A0A934NTY5_9NOCA</name>
<dbReference type="InterPro" id="IPR006016">
    <property type="entry name" value="UspA"/>
</dbReference>